<dbReference type="Proteomes" id="UP001302429">
    <property type="component" value="Chromosome"/>
</dbReference>
<keyword evidence="1" id="KW-1133">Transmembrane helix</keyword>
<dbReference type="Pfam" id="PF07386">
    <property type="entry name" value="DUF1499"/>
    <property type="match status" value="1"/>
</dbReference>
<proteinExistence type="predicted"/>
<gene>
    <name evidence="2" type="ORF">RB602_07040</name>
</gene>
<dbReference type="PIRSF" id="PIRSF026426">
    <property type="entry name" value="DUF1499"/>
    <property type="match status" value="1"/>
</dbReference>
<dbReference type="PANTHER" id="PTHR34801:SF6">
    <property type="entry name" value="SLL1620 PROTEIN"/>
    <property type="match status" value="1"/>
</dbReference>
<feature type="transmembrane region" description="Helical" evidence="1">
    <location>
        <begin position="6"/>
        <end position="25"/>
    </location>
</feature>
<dbReference type="AlphaFoldDB" id="A0AA97FAU7"/>
<evidence type="ECO:0000256" key="1">
    <source>
        <dbReference type="SAM" id="Phobius"/>
    </source>
</evidence>
<keyword evidence="1" id="KW-0472">Membrane</keyword>
<sequence>MAILKYGFYVLVALVLVGVAGFFYLGHASQDGDAPGLVAGQLSPCPDSPNCVSSEQGTAQEKAVDTLPMGSWEKLPTAITDMGGTITEQNDSYVAAEFTESIFRFVDDVEFRLDGDAVHIRSASRVGHSDMGVNKARVDEIRATLEALGAAQ</sequence>
<dbReference type="PANTHER" id="PTHR34801">
    <property type="entry name" value="EXPRESSED PROTEIN"/>
    <property type="match status" value="1"/>
</dbReference>
<name>A0AA97FAU7_9SPHN</name>
<keyword evidence="1" id="KW-0812">Transmembrane</keyword>
<organism evidence="2 3">
    <name type="scientific">Alterisphingorhabdus coralli</name>
    <dbReference type="NCBI Taxonomy" id="3071408"/>
    <lineage>
        <taxon>Bacteria</taxon>
        <taxon>Pseudomonadati</taxon>
        <taxon>Pseudomonadota</taxon>
        <taxon>Alphaproteobacteria</taxon>
        <taxon>Sphingomonadales</taxon>
        <taxon>Sphingomonadaceae</taxon>
        <taxon>Alterisphingorhabdus (ex Yan et al. 2024)</taxon>
    </lineage>
</organism>
<evidence type="ECO:0000313" key="3">
    <source>
        <dbReference type="Proteomes" id="UP001302429"/>
    </source>
</evidence>
<dbReference type="RefSeq" id="WP_317084181.1">
    <property type="nucleotide sequence ID" value="NZ_CP136594.1"/>
</dbReference>
<dbReference type="InterPro" id="IPR010865">
    <property type="entry name" value="DUF1499"/>
</dbReference>
<accession>A0AA97FAU7</accession>
<dbReference type="KEGG" id="acoa:RB602_07040"/>
<dbReference type="EMBL" id="CP136594">
    <property type="protein sequence ID" value="WOE76462.1"/>
    <property type="molecule type" value="Genomic_DNA"/>
</dbReference>
<protein>
    <submittedName>
        <fullName evidence="2">DUF1499 domain-containing protein</fullName>
    </submittedName>
</protein>
<evidence type="ECO:0000313" key="2">
    <source>
        <dbReference type="EMBL" id="WOE76462.1"/>
    </source>
</evidence>
<keyword evidence="3" id="KW-1185">Reference proteome</keyword>
<reference evidence="2 3" key="1">
    <citation type="submission" date="2023-10" db="EMBL/GenBank/DDBJ databases">
        <title>Complete genome sequence of a Sphingomonadaceae bacterium.</title>
        <authorList>
            <person name="Yan C."/>
        </authorList>
    </citation>
    <scope>NUCLEOTIDE SEQUENCE [LARGE SCALE GENOMIC DNA]</scope>
    <source>
        <strain evidence="2 3">SCSIO 66989</strain>
    </source>
</reference>